<comment type="caution">
    <text evidence="5">The sequence shown here is derived from an EMBL/GenBank/DDBJ whole genome shotgun (WGS) entry which is preliminary data.</text>
</comment>
<dbReference type="AlphaFoldDB" id="A0AAU9IG17"/>
<dbReference type="EMBL" id="CAJZBQ010000012">
    <property type="protein sequence ID" value="CAG9314359.1"/>
    <property type="molecule type" value="Genomic_DNA"/>
</dbReference>
<reference evidence="5" key="1">
    <citation type="submission" date="2021-09" db="EMBL/GenBank/DDBJ databases">
        <authorList>
            <consortium name="AG Swart"/>
            <person name="Singh M."/>
            <person name="Singh A."/>
            <person name="Seah K."/>
            <person name="Emmerich C."/>
        </authorList>
    </citation>
    <scope>NUCLEOTIDE SEQUENCE</scope>
    <source>
        <strain evidence="5">ATCC30299</strain>
    </source>
</reference>
<dbReference type="GO" id="GO:0016491">
    <property type="term" value="F:oxidoreductase activity"/>
    <property type="evidence" value="ECO:0007669"/>
    <property type="project" value="UniProtKB-KW"/>
</dbReference>
<proteinExistence type="inferred from homology"/>
<dbReference type="SUPFAM" id="SSF51430">
    <property type="entry name" value="NAD(P)-linked oxidoreductase"/>
    <property type="match status" value="1"/>
</dbReference>
<dbReference type="InterPro" id="IPR023210">
    <property type="entry name" value="NADP_OxRdtase_dom"/>
</dbReference>
<sequence length="346" mass="39147">METESMEYRYLGISGLKVSVLGFGNMTSSWAEGSEDWNFNCTDKCIRNGVNFFDTAEIYGLGVAETILGKNIKQGGYDRDDLIITTKLNPSGFGIQGLSRKRMRQAIDNSLERMQLDYVDVLYIHKFDPEVPLEESIRVINEIIDNDKAFYWGTSDFTPQQISECFAICEKHGWIPPIVEQCEYHMFDRGTFERDYAPVFDQYGLGTTVWSPLCQGFLSGRYNDGNIPEGRLINSPFLDYFKECYDKYIGSRKEAAIRTLTGLKTVADELGCSQAQLAIAWVIKNPDVSTAIMGASSPRHLDDNLGAVDAMKKLTPEILARIEDLLGNRPTPSMNWRNFTPNTPRR</sequence>
<dbReference type="PANTHER" id="PTHR43150:SF2">
    <property type="entry name" value="HYPERKINETIC, ISOFORM M"/>
    <property type="match status" value="1"/>
</dbReference>
<dbReference type="Pfam" id="PF00248">
    <property type="entry name" value="Aldo_ket_red"/>
    <property type="match status" value="1"/>
</dbReference>
<comment type="similarity">
    <text evidence="1">Belongs to the shaker potassium channel beta subunit family.</text>
</comment>
<dbReference type="PANTHER" id="PTHR43150">
    <property type="entry name" value="HYPERKINETIC, ISOFORM M"/>
    <property type="match status" value="1"/>
</dbReference>
<gene>
    <name evidence="5" type="ORF">BSTOLATCC_MIC11367</name>
</gene>
<dbReference type="InterPro" id="IPR005399">
    <property type="entry name" value="K_chnl_volt-dep_bsu_KCNAB-rel"/>
</dbReference>
<evidence type="ECO:0000256" key="2">
    <source>
        <dbReference type="ARBA" id="ARBA00022857"/>
    </source>
</evidence>
<feature type="domain" description="NADP-dependent oxidoreductase" evidence="4">
    <location>
        <begin position="21"/>
        <end position="325"/>
    </location>
</feature>
<protein>
    <recommendedName>
        <fullName evidence="4">NADP-dependent oxidoreductase domain-containing protein</fullName>
    </recommendedName>
</protein>
<organism evidence="5 6">
    <name type="scientific">Blepharisma stoltei</name>
    <dbReference type="NCBI Taxonomy" id="1481888"/>
    <lineage>
        <taxon>Eukaryota</taxon>
        <taxon>Sar</taxon>
        <taxon>Alveolata</taxon>
        <taxon>Ciliophora</taxon>
        <taxon>Postciliodesmatophora</taxon>
        <taxon>Heterotrichea</taxon>
        <taxon>Heterotrichida</taxon>
        <taxon>Blepharismidae</taxon>
        <taxon>Blepharisma</taxon>
    </lineage>
</organism>
<evidence type="ECO:0000256" key="1">
    <source>
        <dbReference type="ARBA" id="ARBA00006515"/>
    </source>
</evidence>
<name>A0AAU9IG17_9CILI</name>
<dbReference type="InterPro" id="IPR036812">
    <property type="entry name" value="NAD(P)_OxRdtase_dom_sf"/>
</dbReference>
<evidence type="ECO:0000256" key="3">
    <source>
        <dbReference type="ARBA" id="ARBA00023002"/>
    </source>
</evidence>
<keyword evidence="2" id="KW-0521">NADP</keyword>
<dbReference type="Proteomes" id="UP001162131">
    <property type="component" value="Unassembled WGS sequence"/>
</dbReference>
<dbReference type="Gene3D" id="3.20.20.100">
    <property type="entry name" value="NADP-dependent oxidoreductase domain"/>
    <property type="match status" value="1"/>
</dbReference>
<keyword evidence="6" id="KW-1185">Reference proteome</keyword>
<evidence type="ECO:0000259" key="4">
    <source>
        <dbReference type="Pfam" id="PF00248"/>
    </source>
</evidence>
<dbReference type="PRINTS" id="PR01577">
    <property type="entry name" value="KCNABCHANNEL"/>
</dbReference>
<keyword evidence="3" id="KW-0560">Oxidoreductase</keyword>
<evidence type="ECO:0000313" key="6">
    <source>
        <dbReference type="Proteomes" id="UP001162131"/>
    </source>
</evidence>
<evidence type="ECO:0000313" key="5">
    <source>
        <dbReference type="EMBL" id="CAG9314359.1"/>
    </source>
</evidence>
<accession>A0AAU9IG17</accession>